<dbReference type="PANTHER" id="PTHR10264">
    <property type="entry name" value="BAND 7 PROTEIN-RELATED"/>
    <property type="match status" value="1"/>
</dbReference>
<evidence type="ECO:0000313" key="6">
    <source>
        <dbReference type="WBParaSite" id="HNAJ_0001207201-mRNA-1"/>
    </source>
</evidence>
<sequence length="452" mass="49635">MEDLVGYRKFKFGIRRAKSKNENAGVVNGLTPLTVEPFTFSYEVAGSESLGENNQHTYVTSPKPSSAFEFCSAFEFSPDSSFDVQKTPKVKKKDEKSVNDDDNDEEIPIHFQSIFSYESIFHDGCTLTLPFVDECHIVDITEQSLAVKPLAATTSDTGEVEVGCQVVFHIVEPEAAVTYWSRDPHNLISKRAETALVSAVARIQWDDIISGHGSADIASDVRASLNAYCSPVGIQILEVKLTSARSIKDPPKLANQVRSIDFQKVGRQIASLSPFFLGGVSDVSVTATQQVSAQFTSLINQIALIKSQSTSTTSPLDPFPTPDSEAMTVEVNKMEVDQLVERALARSQIFLNNEKARSALGSLSLQVFVYFADIRQENECIAAFYLDADTGKGEVGTLKTKTPSCVVHIRAAHLAETLEGRFDLLEAIKTSQIHFSGSLLALSKLRYLLQFK</sequence>
<dbReference type="SUPFAM" id="SSF55718">
    <property type="entry name" value="SCP-like"/>
    <property type="match status" value="1"/>
</dbReference>
<dbReference type="WBParaSite" id="HNAJ_0001207201-mRNA-1">
    <property type="protein sequence ID" value="HNAJ_0001207201-mRNA-1"/>
    <property type="gene ID" value="HNAJ_0001207201"/>
</dbReference>
<dbReference type="AlphaFoldDB" id="A0A0R3TW48"/>
<reference evidence="6" key="1">
    <citation type="submission" date="2017-02" db="UniProtKB">
        <authorList>
            <consortium name="WormBaseParasite"/>
        </authorList>
    </citation>
    <scope>IDENTIFICATION</scope>
</reference>
<dbReference type="Pfam" id="PF01145">
    <property type="entry name" value="Band_7"/>
    <property type="match status" value="1"/>
</dbReference>
<keyword evidence="5" id="KW-1185">Reference proteome</keyword>
<dbReference type="InterPro" id="IPR003033">
    <property type="entry name" value="SCP2_sterol-bd_dom"/>
</dbReference>
<dbReference type="EMBL" id="UZAE01013999">
    <property type="protein sequence ID" value="VDO12080.1"/>
    <property type="molecule type" value="Genomic_DNA"/>
</dbReference>
<dbReference type="PANTHER" id="PTHR10264:SF19">
    <property type="entry name" value="AT06885P-RELATED"/>
    <property type="match status" value="1"/>
</dbReference>
<feature type="domain" description="Band 7" evidence="3">
    <location>
        <begin position="80"/>
        <end position="261"/>
    </location>
</feature>
<organism evidence="6">
    <name type="scientific">Rodentolepis nana</name>
    <name type="common">Dwarf tapeworm</name>
    <name type="synonym">Hymenolepis nana</name>
    <dbReference type="NCBI Taxonomy" id="102285"/>
    <lineage>
        <taxon>Eukaryota</taxon>
        <taxon>Metazoa</taxon>
        <taxon>Spiralia</taxon>
        <taxon>Lophotrochozoa</taxon>
        <taxon>Platyhelminthes</taxon>
        <taxon>Cestoda</taxon>
        <taxon>Eucestoda</taxon>
        <taxon>Cyclophyllidea</taxon>
        <taxon>Hymenolepididae</taxon>
        <taxon>Rodentolepis</taxon>
    </lineage>
</organism>
<dbReference type="SUPFAM" id="SSF117892">
    <property type="entry name" value="Band 7/SPFH domain"/>
    <property type="match status" value="1"/>
</dbReference>
<dbReference type="Pfam" id="PF02036">
    <property type="entry name" value="SCP2"/>
    <property type="match status" value="1"/>
</dbReference>
<dbReference type="InterPro" id="IPR043202">
    <property type="entry name" value="Band-7_stomatin-like"/>
</dbReference>
<dbReference type="Proteomes" id="UP000278807">
    <property type="component" value="Unassembled WGS sequence"/>
</dbReference>
<evidence type="ECO:0000256" key="1">
    <source>
        <dbReference type="ARBA" id="ARBA00008164"/>
    </source>
</evidence>
<protein>
    <submittedName>
        <fullName evidence="6">PHB domain-containing protein</fullName>
    </submittedName>
</protein>
<dbReference type="OrthoDB" id="6252851at2759"/>
<feature type="region of interest" description="Disordered" evidence="2">
    <location>
        <begin position="83"/>
        <end position="104"/>
    </location>
</feature>
<dbReference type="GO" id="GO:0005886">
    <property type="term" value="C:plasma membrane"/>
    <property type="evidence" value="ECO:0007669"/>
    <property type="project" value="InterPro"/>
</dbReference>
<evidence type="ECO:0000313" key="5">
    <source>
        <dbReference type="Proteomes" id="UP000278807"/>
    </source>
</evidence>
<dbReference type="STRING" id="102285.A0A0R3TW48"/>
<proteinExistence type="inferred from homology"/>
<evidence type="ECO:0000256" key="2">
    <source>
        <dbReference type="SAM" id="MobiDB-lite"/>
    </source>
</evidence>
<reference evidence="4 5" key="2">
    <citation type="submission" date="2018-11" db="EMBL/GenBank/DDBJ databases">
        <authorList>
            <consortium name="Pathogen Informatics"/>
        </authorList>
    </citation>
    <scope>NUCLEOTIDE SEQUENCE [LARGE SCALE GENOMIC DNA]</scope>
</reference>
<comment type="similarity">
    <text evidence="1">Belongs to the band 7/mec-2 family.</text>
</comment>
<dbReference type="SMART" id="SM00244">
    <property type="entry name" value="PHB"/>
    <property type="match status" value="1"/>
</dbReference>
<dbReference type="InterPro" id="IPR001107">
    <property type="entry name" value="Band_7"/>
</dbReference>
<gene>
    <name evidence="4" type="ORF">HNAJ_LOCUS12061</name>
</gene>
<evidence type="ECO:0000313" key="4">
    <source>
        <dbReference type="EMBL" id="VDO12080.1"/>
    </source>
</evidence>
<name>A0A0R3TW48_RODNA</name>
<accession>A0A0R3TW48</accession>
<evidence type="ECO:0000259" key="3">
    <source>
        <dbReference type="SMART" id="SM00244"/>
    </source>
</evidence>
<dbReference type="InterPro" id="IPR036013">
    <property type="entry name" value="Band_7/SPFH_dom_sf"/>
</dbReference>
<dbReference type="InterPro" id="IPR036527">
    <property type="entry name" value="SCP2_sterol-bd_dom_sf"/>
</dbReference>
<dbReference type="Gene3D" id="3.30.479.30">
    <property type="entry name" value="Band 7 domain"/>
    <property type="match status" value="1"/>
</dbReference>